<reference evidence="2" key="2">
    <citation type="journal article" date="2009" name="Fungal Genet. Biol.">
        <title>The 2008 update of the Aspergillus nidulans genome annotation: a community effort.</title>
        <authorList>
            <person name="Wortman J.R."/>
            <person name="Gilsenan J.M."/>
            <person name="Joardar V."/>
            <person name="Deegan J."/>
            <person name="Clutterbuck J."/>
            <person name="Andersen M.R."/>
            <person name="Archer D."/>
            <person name="Bencina M."/>
            <person name="Braus G."/>
            <person name="Coutinho P."/>
            <person name="von Dohren H."/>
            <person name="Doonan J."/>
            <person name="Driessen A.J."/>
            <person name="Durek P."/>
            <person name="Espeso E."/>
            <person name="Fekete E."/>
            <person name="Flipphi M."/>
            <person name="Estrada C.G."/>
            <person name="Geysens S."/>
            <person name="Goldman G."/>
            <person name="de Groot P.W."/>
            <person name="Hansen K."/>
            <person name="Harris S.D."/>
            <person name="Heinekamp T."/>
            <person name="Helmstaedt K."/>
            <person name="Henrissat B."/>
            <person name="Hofmann G."/>
            <person name="Homan T."/>
            <person name="Horio T."/>
            <person name="Horiuchi H."/>
            <person name="James S."/>
            <person name="Jones M."/>
            <person name="Karaffa L."/>
            <person name="Karanyi Z."/>
            <person name="Kato M."/>
            <person name="Keller N."/>
            <person name="Kelly D.E."/>
            <person name="Kiel J.A."/>
            <person name="Kim J.M."/>
            <person name="van der Klei I.J."/>
            <person name="Klis F.M."/>
            <person name="Kovalchuk A."/>
            <person name="Krasevec N."/>
            <person name="Kubicek C.P."/>
            <person name="Liu B."/>
            <person name="Maccabe A."/>
            <person name="Meyer V."/>
            <person name="Mirabito P."/>
            <person name="Miskei M."/>
            <person name="Mos M."/>
            <person name="Mullins J."/>
            <person name="Nelson D.R."/>
            <person name="Nielsen J."/>
            <person name="Oakley B.R."/>
            <person name="Osmani S.A."/>
            <person name="Pakula T."/>
            <person name="Paszewski A."/>
            <person name="Paulsen I."/>
            <person name="Pilsyk S."/>
            <person name="Pocsi I."/>
            <person name="Punt P.J."/>
            <person name="Ram A.F."/>
            <person name="Ren Q."/>
            <person name="Robellet X."/>
            <person name="Robson G."/>
            <person name="Seiboth B."/>
            <person name="van Solingen P."/>
            <person name="Specht T."/>
            <person name="Sun J."/>
            <person name="Taheri-Talesh N."/>
            <person name="Takeshita N."/>
            <person name="Ussery D."/>
            <person name="vanKuyk P.A."/>
            <person name="Visser H."/>
            <person name="van de Vondervoort P.J."/>
            <person name="de Vries R.P."/>
            <person name="Walton J."/>
            <person name="Xiang X."/>
            <person name="Xiong Y."/>
            <person name="Zeng A.P."/>
            <person name="Brandt B.W."/>
            <person name="Cornell M.J."/>
            <person name="van den Hondel C.A."/>
            <person name="Visser J."/>
            <person name="Oliver S.G."/>
            <person name="Turner G."/>
        </authorList>
    </citation>
    <scope>GENOME REANNOTATION</scope>
    <source>
        <strain evidence="2">FGSC A4 / ATCC 38163 / CBS 112.46 / NRRL 194 / M139</strain>
    </source>
</reference>
<accession>Q5B0A1</accession>
<organism evidence="1 2">
    <name type="scientific">Emericella nidulans (strain FGSC A4 / ATCC 38163 / CBS 112.46 / NRRL 194 / M139)</name>
    <name type="common">Aspergillus nidulans</name>
    <dbReference type="NCBI Taxonomy" id="227321"/>
    <lineage>
        <taxon>Eukaryota</taxon>
        <taxon>Fungi</taxon>
        <taxon>Dikarya</taxon>
        <taxon>Ascomycota</taxon>
        <taxon>Pezizomycotina</taxon>
        <taxon>Eurotiomycetes</taxon>
        <taxon>Eurotiomycetidae</taxon>
        <taxon>Eurotiales</taxon>
        <taxon>Aspergillaceae</taxon>
        <taxon>Aspergillus</taxon>
        <taxon>Aspergillus subgen. Nidulantes</taxon>
    </lineage>
</organism>
<dbReference type="PANTHER" id="PTHR12128">
    <property type="entry name" value="DIHYDRODIPICOLINATE SYNTHASE"/>
    <property type="match status" value="1"/>
</dbReference>
<dbReference type="OrthoDB" id="191315at2759"/>
<dbReference type="eggNOG" id="ENOG502SG3E">
    <property type="taxonomic scope" value="Eukaryota"/>
</dbReference>
<proteinExistence type="predicted"/>
<keyword evidence="2" id="KW-1185">Reference proteome</keyword>
<dbReference type="GeneID" id="2871183"/>
<dbReference type="EMBL" id="BN001301">
    <property type="protein sequence ID" value="CBF70328.1"/>
    <property type="molecule type" value="Genomic_DNA"/>
</dbReference>
<evidence type="ECO:0000313" key="2">
    <source>
        <dbReference type="Proteomes" id="UP000000560"/>
    </source>
</evidence>
<dbReference type="Gene3D" id="3.20.20.70">
    <property type="entry name" value="Aldolase class I"/>
    <property type="match status" value="1"/>
</dbReference>
<dbReference type="Proteomes" id="UP000000560">
    <property type="component" value="Chromosome I"/>
</dbReference>
<accession>C8V316</accession>
<protein>
    <submittedName>
        <fullName evidence="1">Uncharacterized protein</fullName>
    </submittedName>
</protein>
<dbReference type="Pfam" id="PF00701">
    <property type="entry name" value="DHDPS"/>
    <property type="match status" value="1"/>
</dbReference>
<name>Q5B0A1_EMENI</name>
<reference evidence="2" key="1">
    <citation type="journal article" date="2005" name="Nature">
        <title>Sequencing of Aspergillus nidulans and comparative analysis with A. fumigatus and A. oryzae.</title>
        <authorList>
            <person name="Galagan J.E."/>
            <person name="Calvo S.E."/>
            <person name="Cuomo C."/>
            <person name="Ma L.J."/>
            <person name="Wortman J.R."/>
            <person name="Batzoglou S."/>
            <person name="Lee S.I."/>
            <person name="Basturkmen M."/>
            <person name="Spevak C.C."/>
            <person name="Clutterbuck J."/>
            <person name="Kapitonov V."/>
            <person name="Jurka J."/>
            <person name="Scazzocchio C."/>
            <person name="Farman M."/>
            <person name="Butler J."/>
            <person name="Purcell S."/>
            <person name="Harris S."/>
            <person name="Braus G.H."/>
            <person name="Draht O."/>
            <person name="Busch S."/>
            <person name="D'Enfert C."/>
            <person name="Bouchier C."/>
            <person name="Goldman G.H."/>
            <person name="Bell-Pedersen D."/>
            <person name="Griffiths-Jones S."/>
            <person name="Doonan J.H."/>
            <person name="Yu J."/>
            <person name="Vienken K."/>
            <person name="Pain A."/>
            <person name="Freitag M."/>
            <person name="Selker E.U."/>
            <person name="Archer D.B."/>
            <person name="Penalva M.A."/>
            <person name="Oakley B.R."/>
            <person name="Momany M."/>
            <person name="Tanaka T."/>
            <person name="Kumagai T."/>
            <person name="Asai K."/>
            <person name="Machida M."/>
            <person name="Nierman W.C."/>
            <person name="Denning D.W."/>
            <person name="Caddick M."/>
            <person name="Hynes M."/>
            <person name="Paoletti M."/>
            <person name="Fischer R."/>
            <person name="Miller B."/>
            <person name="Dyer P."/>
            <person name="Sachs M.S."/>
            <person name="Osmani S.A."/>
            <person name="Birren B.W."/>
        </authorList>
    </citation>
    <scope>NUCLEOTIDE SEQUENCE [LARGE SCALE GENOMIC DNA]</scope>
    <source>
        <strain evidence="2">FGSC A4 / ATCC 38163 / CBS 112.46 / NRRL 194 / M139</strain>
    </source>
</reference>
<evidence type="ECO:0000313" key="1">
    <source>
        <dbReference type="EMBL" id="CBF70328.1"/>
    </source>
</evidence>
<dbReference type="InParanoid" id="Q5B0A1"/>
<dbReference type="HOGENOM" id="CLU_1272287_0_0_1"/>
<dbReference type="AlphaFoldDB" id="Q5B0A1"/>
<dbReference type="CDD" id="cd00408">
    <property type="entry name" value="DHDPS-like"/>
    <property type="match status" value="1"/>
</dbReference>
<gene>
    <name evidence="1" type="ORF">ANIA_06029</name>
</gene>
<dbReference type="KEGG" id="ani:ANIA_06029"/>
<dbReference type="PANTHER" id="PTHR12128:SF47">
    <property type="entry name" value="DIHYDRODIPICOLINATE SYNTHASE-RELATED"/>
    <property type="match status" value="1"/>
</dbReference>
<dbReference type="OMA" id="MPRTPYE"/>
<dbReference type="SMART" id="SM01130">
    <property type="entry name" value="DHDPS"/>
    <property type="match status" value="1"/>
</dbReference>
<dbReference type="RefSeq" id="XP_663633.1">
    <property type="nucleotide sequence ID" value="XM_658541.1"/>
</dbReference>
<sequence length="217" mass="22986">MAGVGAHSTKQVLELANDASEAGANYLLVLPPAYFGKATTPAVVKRFFADIAAKALHPVVVYNFPGATNGVDIDSETIADIVRTSKEASGGKSNVVGVKLTCAQVEKITQLTAAFGPDEFAVFEGQSDFFIGVYRPAVQGWEVEKALALHRKAALAESPRKSKIVSTKYAAAIVSACRAGIENAEKFMPRTPYEAGEPAKANVRKVMAEVIAIEDSL</sequence>
<dbReference type="GO" id="GO:0008840">
    <property type="term" value="F:4-hydroxy-tetrahydrodipicolinate synthase activity"/>
    <property type="evidence" value="ECO:0000318"/>
    <property type="project" value="GO_Central"/>
</dbReference>
<dbReference type="SUPFAM" id="SSF51569">
    <property type="entry name" value="Aldolase"/>
    <property type="match status" value="1"/>
</dbReference>
<dbReference type="InterPro" id="IPR002220">
    <property type="entry name" value="DapA-like"/>
</dbReference>
<dbReference type="InterPro" id="IPR013785">
    <property type="entry name" value="Aldolase_TIM"/>
</dbReference>